<dbReference type="InterPro" id="IPR008258">
    <property type="entry name" value="Transglycosylase_SLT_dom_1"/>
</dbReference>
<dbReference type="Gene3D" id="1.10.530.10">
    <property type="match status" value="1"/>
</dbReference>
<dbReference type="InterPro" id="IPR023346">
    <property type="entry name" value="Lysozyme-like_dom_sf"/>
</dbReference>
<evidence type="ECO:0000256" key="1">
    <source>
        <dbReference type="SAM" id="SignalP"/>
    </source>
</evidence>
<accession>A0AA41JKT6</accession>
<dbReference type="Pfam" id="PF01464">
    <property type="entry name" value="SLT"/>
    <property type="match status" value="1"/>
</dbReference>
<dbReference type="RefSeq" id="WP_105787710.1">
    <property type="nucleotide sequence ID" value="NZ_CADERF010000018.1"/>
</dbReference>
<dbReference type="AlphaFoldDB" id="A0AA41JKT6"/>
<dbReference type="SUPFAM" id="SSF53955">
    <property type="entry name" value="Lysozyme-like"/>
    <property type="match status" value="1"/>
</dbReference>
<protein>
    <submittedName>
        <fullName evidence="3">Lytic transglycosylase domain-containing protein</fullName>
    </submittedName>
</protein>
<keyword evidence="1" id="KW-0732">Signal</keyword>
<reference evidence="3" key="1">
    <citation type="submission" date="2021-04" db="EMBL/GenBank/DDBJ databases">
        <title>A collection of bacterial strains from the Burkholderia cepacia Research Laboratory and Repository.</title>
        <authorList>
            <person name="Lipuma J."/>
            <person name="Spilker T."/>
        </authorList>
    </citation>
    <scope>NUCLEOTIDE SEQUENCE</scope>
    <source>
        <strain evidence="3">AU36012</strain>
    </source>
</reference>
<dbReference type="CDD" id="cd13400">
    <property type="entry name" value="LT_IagB-like"/>
    <property type="match status" value="1"/>
</dbReference>
<dbReference type="EMBL" id="JAGSVG010000015">
    <property type="protein sequence ID" value="MBR8130795.1"/>
    <property type="molecule type" value="Genomic_DNA"/>
</dbReference>
<sequence length="167" mass="18398">MNRRFLRPPRRRLPGEPRGIARGAAAAAMLFCCLMPRAFADCFDAAATYQGVNADVLRAIAWVESRGNPDAEHRNANGSIDIGELQINSIHLRELANFGIDANALRDACVNIYVAAWHLKKQMLRYGNTWSAVGAYHSGTPKLRDAYVRRIQQTLVNWGAGPAQPGP</sequence>
<evidence type="ECO:0000313" key="3">
    <source>
        <dbReference type="EMBL" id="MBR8130795.1"/>
    </source>
</evidence>
<comment type="caution">
    <text evidence="3">The sequence shown here is derived from an EMBL/GenBank/DDBJ whole genome shotgun (WGS) entry which is preliminary data.</text>
</comment>
<organism evidence="3 4">
    <name type="scientific">Burkholderia ambifaria</name>
    <dbReference type="NCBI Taxonomy" id="152480"/>
    <lineage>
        <taxon>Bacteria</taxon>
        <taxon>Pseudomonadati</taxon>
        <taxon>Pseudomonadota</taxon>
        <taxon>Betaproteobacteria</taxon>
        <taxon>Burkholderiales</taxon>
        <taxon>Burkholderiaceae</taxon>
        <taxon>Burkholderia</taxon>
        <taxon>Burkholderia cepacia complex</taxon>
    </lineage>
</organism>
<proteinExistence type="predicted"/>
<feature type="chain" id="PRO_5041406841" evidence="1">
    <location>
        <begin position="41"/>
        <end position="167"/>
    </location>
</feature>
<name>A0AA41JKT6_9BURK</name>
<gene>
    <name evidence="3" type="ORF">KDW93_17785</name>
</gene>
<dbReference type="Proteomes" id="UP000682266">
    <property type="component" value="Unassembled WGS sequence"/>
</dbReference>
<feature type="signal peptide" evidence="1">
    <location>
        <begin position="1"/>
        <end position="40"/>
    </location>
</feature>
<evidence type="ECO:0000313" key="4">
    <source>
        <dbReference type="Proteomes" id="UP000682266"/>
    </source>
</evidence>
<evidence type="ECO:0000259" key="2">
    <source>
        <dbReference type="Pfam" id="PF01464"/>
    </source>
</evidence>
<feature type="domain" description="Transglycosylase SLT" evidence="2">
    <location>
        <begin position="41"/>
        <end position="146"/>
    </location>
</feature>